<dbReference type="FunFam" id="3.30.1490.20:FF:000015">
    <property type="entry name" value="N5-carboxyaminoimidazole ribonucleotide synthase"/>
    <property type="match status" value="1"/>
</dbReference>
<dbReference type="SUPFAM" id="SSF51246">
    <property type="entry name" value="Rudiment single hybrid motif"/>
    <property type="match status" value="1"/>
</dbReference>
<evidence type="ECO:0000256" key="3">
    <source>
        <dbReference type="ARBA" id="ARBA00022755"/>
    </source>
</evidence>
<dbReference type="PANTHER" id="PTHR11609:SF5">
    <property type="entry name" value="PHOSPHORIBOSYLAMINOIMIDAZOLE CARBOXYLASE"/>
    <property type="match status" value="1"/>
</dbReference>
<dbReference type="EC" id="6.3.4.18" evidence="5"/>
<keyword evidence="1 5" id="KW-0436">Ligase</keyword>
<evidence type="ECO:0000256" key="1">
    <source>
        <dbReference type="ARBA" id="ARBA00022598"/>
    </source>
</evidence>
<evidence type="ECO:0000313" key="8">
    <source>
        <dbReference type="EMBL" id="NZA26292.1"/>
    </source>
</evidence>
<comment type="pathway">
    <text evidence="5">Purine metabolism; IMP biosynthesis via de novo pathway; 5-amino-1-(5-phospho-D-ribosyl)imidazole-4-carboxylate from 5-amino-1-(5-phospho-D-ribosyl)imidazole (N5-CAIR route): step 1/2.</text>
</comment>
<dbReference type="GO" id="GO:0046872">
    <property type="term" value="F:metal ion binding"/>
    <property type="evidence" value="ECO:0007669"/>
    <property type="project" value="InterPro"/>
</dbReference>
<dbReference type="GO" id="GO:0006189">
    <property type="term" value="P:'de novo' IMP biosynthetic process"/>
    <property type="evidence" value="ECO:0007669"/>
    <property type="project" value="UniProtKB-UniRule"/>
</dbReference>
<dbReference type="InterPro" id="IPR011761">
    <property type="entry name" value="ATP-grasp"/>
</dbReference>
<keyword evidence="4 5" id="KW-0067">ATP-binding</keyword>
<organism evidence="8 9">
    <name type="scientific">Luteimonas salinisoli</name>
    <dbReference type="NCBI Taxonomy" id="2752307"/>
    <lineage>
        <taxon>Bacteria</taxon>
        <taxon>Pseudomonadati</taxon>
        <taxon>Pseudomonadota</taxon>
        <taxon>Gammaproteobacteria</taxon>
        <taxon>Lysobacterales</taxon>
        <taxon>Lysobacteraceae</taxon>
        <taxon>Luteimonas</taxon>
    </lineage>
</organism>
<feature type="binding site" evidence="5">
    <location>
        <position position="139"/>
    </location>
    <ligand>
        <name>ATP</name>
        <dbReference type="ChEBI" id="CHEBI:30616"/>
    </ligand>
</feature>
<evidence type="ECO:0000256" key="2">
    <source>
        <dbReference type="ARBA" id="ARBA00022741"/>
    </source>
</evidence>
<dbReference type="Gene3D" id="3.30.1490.20">
    <property type="entry name" value="ATP-grasp fold, A domain"/>
    <property type="match status" value="1"/>
</dbReference>
<name>A0A853JBZ8_9GAMM</name>
<dbReference type="GO" id="GO:0005524">
    <property type="term" value="F:ATP binding"/>
    <property type="evidence" value="ECO:0007669"/>
    <property type="project" value="UniProtKB-UniRule"/>
</dbReference>
<feature type="domain" description="ATP-grasp" evidence="7">
    <location>
        <begin position="103"/>
        <end position="374"/>
    </location>
</feature>
<comment type="function">
    <text evidence="5">Catalyzes the ATP-dependent conversion of 5-aminoimidazole ribonucleotide (AIR) and HCO(3)(-) to N5-carboxyaminoimidazole ribonucleotide (N5-CAIR).</text>
</comment>
<evidence type="ECO:0000256" key="6">
    <source>
        <dbReference type="SAM" id="MobiDB-lite"/>
    </source>
</evidence>
<dbReference type="Gene3D" id="3.30.470.20">
    <property type="entry name" value="ATP-grasp fold, B domain"/>
    <property type="match status" value="1"/>
</dbReference>
<protein>
    <recommendedName>
        <fullName evidence="5">N5-carboxyaminoimidazole ribonucleotide synthase</fullName>
        <shortName evidence="5">N5-CAIR synthase</shortName>
        <ecNumber evidence="5">6.3.4.18</ecNumber>
    </recommendedName>
    <alternativeName>
        <fullName evidence="5">5-(carboxyamino)imidazole ribonucleotide synthetase</fullName>
    </alternativeName>
</protein>
<dbReference type="HAMAP" id="MF_01928">
    <property type="entry name" value="PurK"/>
    <property type="match status" value="1"/>
</dbReference>
<dbReference type="Pfam" id="PF02222">
    <property type="entry name" value="ATP-grasp"/>
    <property type="match status" value="2"/>
</dbReference>
<feature type="binding site" evidence="5">
    <location>
        <position position="268"/>
    </location>
    <ligand>
        <name>ATP</name>
        <dbReference type="ChEBI" id="CHEBI:30616"/>
    </ligand>
</feature>
<dbReference type="UniPathway" id="UPA00074">
    <property type="reaction ID" value="UER00942"/>
</dbReference>
<dbReference type="FunFam" id="3.40.50.20:FF:000016">
    <property type="entry name" value="N5-carboxyaminoimidazole ribonucleotide synthase"/>
    <property type="match status" value="1"/>
</dbReference>
<comment type="caution">
    <text evidence="8">The sequence shown here is derived from an EMBL/GenBank/DDBJ whole genome shotgun (WGS) entry which is preliminary data.</text>
</comment>
<dbReference type="InterPro" id="IPR054350">
    <property type="entry name" value="PurT/PurK_preATP-grasp"/>
</dbReference>
<evidence type="ECO:0000313" key="9">
    <source>
        <dbReference type="Proteomes" id="UP000578091"/>
    </source>
</evidence>
<dbReference type="InterPro" id="IPR005875">
    <property type="entry name" value="PurK"/>
</dbReference>
<keyword evidence="9" id="KW-1185">Reference proteome</keyword>
<dbReference type="InterPro" id="IPR003135">
    <property type="entry name" value="ATP-grasp_carboxylate-amine"/>
</dbReference>
<feature type="binding site" evidence="5">
    <location>
        <position position="291"/>
    </location>
    <ligand>
        <name>ATP</name>
        <dbReference type="ChEBI" id="CHEBI:30616"/>
    </ligand>
</feature>
<reference evidence="8 9" key="1">
    <citation type="submission" date="2020-07" db="EMBL/GenBank/DDBJ databases">
        <title>Luteimonas sp. SJ-92.</title>
        <authorList>
            <person name="Huang X.-X."/>
            <person name="Xu L."/>
            <person name="Sun J.-Q."/>
        </authorList>
    </citation>
    <scope>NUCLEOTIDE SEQUENCE [LARGE SCALE GENOMIC DNA]</scope>
    <source>
        <strain evidence="8 9">SJ-92</strain>
    </source>
</reference>
<comment type="similarity">
    <text evidence="5">Belongs to the PurK/PurT family.</text>
</comment>
<dbReference type="PANTHER" id="PTHR11609">
    <property type="entry name" value="PURINE BIOSYNTHESIS PROTEIN 6/7, PUR6/7"/>
    <property type="match status" value="1"/>
</dbReference>
<gene>
    <name evidence="5" type="primary">purK</name>
    <name evidence="8" type="ORF">H0E84_07820</name>
</gene>
<evidence type="ECO:0000259" key="7">
    <source>
        <dbReference type="PROSITE" id="PS50975"/>
    </source>
</evidence>
<dbReference type="Gene3D" id="3.40.50.20">
    <property type="match status" value="1"/>
</dbReference>
<dbReference type="GO" id="GO:0005829">
    <property type="term" value="C:cytosol"/>
    <property type="evidence" value="ECO:0007669"/>
    <property type="project" value="TreeGrafter"/>
</dbReference>
<dbReference type="InterPro" id="IPR013815">
    <property type="entry name" value="ATP_grasp_subdomain_1"/>
</dbReference>
<feature type="binding site" evidence="5">
    <location>
        <begin position="260"/>
        <end position="263"/>
    </location>
    <ligand>
        <name>ATP</name>
        <dbReference type="ChEBI" id="CHEBI:30616"/>
    </ligand>
</feature>
<sequence length="462" mass="47980">MTTVGILGGGQLARMLALAGAPLGLRFLVMDTSAEACAGQFAPLLVGDYRDEAALADFAARVDVVTFDFENVPAESARWLSDRVPVFPNPGALGVAQDRLAEKSLFRELGIPVPPFADVASRQELDAALAQIGAPCILKTRRLGYDGKGQFRLRPLSGDEAAAGGAAAGRMPGADADTRGVATSVAPAEGPESRSGHVGATQGLEPAGRTVGATEGTTYAEASAGAGTAATAMPAPVQQVADAAWAALGSQAGRVGLILESFVPFDRELSVVAMRGRDGGFHAWPLTENWHVDGVLSASLAPARVDRALVETAHGHARRLADALDYVGVFALELFCRDGELLANELAPRVHNSGHWTIEGAETSQFENHLRAVLGLAPGATAMRGHACMLNWIGELPDPGPVLAEPGGHWHDYGKSPRPGRKVGHATLRAETPETLAAALQRVGDALGRQAQVAPVVAALRG</sequence>
<dbReference type="GO" id="GO:0004638">
    <property type="term" value="F:phosphoribosylaminoimidazole carboxylase activity"/>
    <property type="evidence" value="ECO:0007669"/>
    <property type="project" value="InterPro"/>
</dbReference>
<dbReference type="InterPro" id="IPR011054">
    <property type="entry name" value="Rudment_hybrid_motif"/>
</dbReference>
<proteinExistence type="inferred from homology"/>
<dbReference type="InterPro" id="IPR016185">
    <property type="entry name" value="PreATP-grasp_dom_sf"/>
</dbReference>
<dbReference type="AlphaFoldDB" id="A0A853JBZ8"/>
<dbReference type="InterPro" id="IPR040686">
    <property type="entry name" value="PurK_C"/>
</dbReference>
<dbReference type="Pfam" id="PF22660">
    <property type="entry name" value="RS_preATP-grasp-like"/>
    <property type="match status" value="1"/>
</dbReference>
<accession>A0A853JBZ8</accession>
<keyword evidence="2 5" id="KW-0547">Nucleotide-binding</keyword>
<feature type="binding site" evidence="5">
    <location>
        <begin position="344"/>
        <end position="345"/>
    </location>
    <ligand>
        <name>ATP</name>
        <dbReference type="ChEBI" id="CHEBI:30616"/>
    </ligand>
</feature>
<feature type="binding site" evidence="5">
    <location>
        <position position="99"/>
    </location>
    <ligand>
        <name>ATP</name>
        <dbReference type="ChEBI" id="CHEBI:30616"/>
    </ligand>
</feature>
<comment type="catalytic activity">
    <reaction evidence="5">
        <text>5-amino-1-(5-phospho-beta-D-ribosyl)imidazole + hydrogencarbonate + ATP = 5-carboxyamino-1-(5-phospho-D-ribosyl)imidazole + ADP + phosphate + 2 H(+)</text>
        <dbReference type="Rhea" id="RHEA:19317"/>
        <dbReference type="ChEBI" id="CHEBI:15378"/>
        <dbReference type="ChEBI" id="CHEBI:17544"/>
        <dbReference type="ChEBI" id="CHEBI:30616"/>
        <dbReference type="ChEBI" id="CHEBI:43474"/>
        <dbReference type="ChEBI" id="CHEBI:58730"/>
        <dbReference type="ChEBI" id="CHEBI:137981"/>
        <dbReference type="ChEBI" id="CHEBI:456216"/>
        <dbReference type="EC" id="6.3.4.18"/>
    </reaction>
</comment>
<feature type="binding site" evidence="5">
    <location>
        <begin position="144"/>
        <end position="150"/>
    </location>
    <ligand>
        <name>ATP</name>
        <dbReference type="ChEBI" id="CHEBI:30616"/>
    </ligand>
</feature>
<comment type="subunit">
    <text evidence="5">Homodimer.</text>
</comment>
<dbReference type="SUPFAM" id="SSF56059">
    <property type="entry name" value="Glutathione synthetase ATP-binding domain-like"/>
    <property type="match status" value="2"/>
</dbReference>
<evidence type="ECO:0000256" key="5">
    <source>
        <dbReference type="HAMAP-Rule" id="MF_01928"/>
    </source>
</evidence>
<evidence type="ECO:0000256" key="4">
    <source>
        <dbReference type="ARBA" id="ARBA00022840"/>
    </source>
</evidence>
<feature type="region of interest" description="Disordered" evidence="6">
    <location>
        <begin position="186"/>
        <end position="210"/>
    </location>
</feature>
<keyword evidence="3 5" id="KW-0658">Purine biosynthesis</keyword>
<dbReference type="PROSITE" id="PS50975">
    <property type="entry name" value="ATP_GRASP"/>
    <property type="match status" value="1"/>
</dbReference>
<dbReference type="Pfam" id="PF17769">
    <property type="entry name" value="PurK_C"/>
    <property type="match status" value="1"/>
</dbReference>
<dbReference type="EMBL" id="JACCKA010000051">
    <property type="protein sequence ID" value="NZA26292.1"/>
    <property type="molecule type" value="Genomic_DNA"/>
</dbReference>
<dbReference type="GO" id="GO:0034028">
    <property type="term" value="F:5-(carboxyamino)imidazole ribonucleotide synthase activity"/>
    <property type="evidence" value="ECO:0007669"/>
    <property type="project" value="UniProtKB-UniRule"/>
</dbReference>
<dbReference type="SUPFAM" id="SSF52440">
    <property type="entry name" value="PreATP-grasp domain"/>
    <property type="match status" value="1"/>
</dbReference>
<dbReference type="Proteomes" id="UP000578091">
    <property type="component" value="Unassembled WGS sequence"/>
</dbReference>